<organism evidence="1 2">
    <name type="scientific">Endocarpon pusillum</name>
    <dbReference type="NCBI Taxonomy" id="364733"/>
    <lineage>
        <taxon>Eukaryota</taxon>
        <taxon>Fungi</taxon>
        <taxon>Dikarya</taxon>
        <taxon>Ascomycota</taxon>
        <taxon>Pezizomycotina</taxon>
        <taxon>Eurotiomycetes</taxon>
        <taxon>Chaetothyriomycetidae</taxon>
        <taxon>Verrucariales</taxon>
        <taxon>Verrucariaceae</taxon>
        <taxon>Endocarpon</taxon>
    </lineage>
</organism>
<protein>
    <submittedName>
        <fullName evidence="1">Uncharacterized protein</fullName>
    </submittedName>
</protein>
<gene>
    <name evidence="1" type="ORF">GJ744_000854</name>
</gene>
<accession>A0A8H7E8X8</accession>
<sequence length="116" mass="13304">MHLSIRYRTSVDEMRLWAMRLNQLFVLFAKEGHSSREAVQCVIVMVRNISINATCTNLFSMKSQPLFSISSYKDKLNITSDLPLTIAYAWRPLVDYYSAKKIETVRALTGSGHIPF</sequence>
<reference evidence="1" key="1">
    <citation type="submission" date="2020-02" db="EMBL/GenBank/DDBJ databases">
        <authorList>
            <person name="Palmer J.M."/>
        </authorList>
    </citation>
    <scope>NUCLEOTIDE SEQUENCE</scope>
    <source>
        <strain evidence="1">EPUS1.4</strain>
        <tissue evidence="1">Thallus</tissue>
    </source>
</reference>
<evidence type="ECO:0000313" key="2">
    <source>
        <dbReference type="Proteomes" id="UP000606974"/>
    </source>
</evidence>
<dbReference type="AlphaFoldDB" id="A0A8H7E8X8"/>
<dbReference type="EMBL" id="JAACFV010000011">
    <property type="protein sequence ID" value="KAF7512593.1"/>
    <property type="molecule type" value="Genomic_DNA"/>
</dbReference>
<proteinExistence type="predicted"/>
<dbReference type="Proteomes" id="UP000606974">
    <property type="component" value="Unassembled WGS sequence"/>
</dbReference>
<name>A0A8H7E8X8_9EURO</name>
<comment type="caution">
    <text evidence="1">The sequence shown here is derived from an EMBL/GenBank/DDBJ whole genome shotgun (WGS) entry which is preliminary data.</text>
</comment>
<evidence type="ECO:0000313" key="1">
    <source>
        <dbReference type="EMBL" id="KAF7512593.1"/>
    </source>
</evidence>
<keyword evidence="2" id="KW-1185">Reference proteome</keyword>